<dbReference type="KEGG" id="ebla:JGUZn3_03440"/>
<evidence type="ECO:0000256" key="5">
    <source>
        <dbReference type="ARBA" id="ARBA00022763"/>
    </source>
</evidence>
<dbReference type="PANTHER" id="PTHR33693:SF9">
    <property type="entry name" value="TYPE-4 URACIL-DNA GLYCOSYLASE"/>
    <property type="match status" value="1"/>
</dbReference>
<evidence type="ECO:0000259" key="10">
    <source>
        <dbReference type="SMART" id="SM00986"/>
    </source>
</evidence>
<dbReference type="SUPFAM" id="SSF52141">
    <property type="entry name" value="Uracil-DNA glycosylase-like"/>
    <property type="match status" value="1"/>
</dbReference>
<dbReference type="NCBIfam" id="TIGR03914">
    <property type="entry name" value="UDG_fam_dom"/>
    <property type="match status" value="1"/>
</dbReference>
<dbReference type="InterPro" id="IPR005273">
    <property type="entry name" value="Ura-DNA_glyco_family4"/>
</dbReference>
<evidence type="ECO:0000256" key="2">
    <source>
        <dbReference type="ARBA" id="ARBA00019403"/>
    </source>
</evidence>
<keyword evidence="3" id="KW-0004">4Fe-4S</keyword>
<organism evidence="11 12">
    <name type="scientific">Entomobacter blattae</name>
    <dbReference type="NCBI Taxonomy" id="2762277"/>
    <lineage>
        <taxon>Bacteria</taxon>
        <taxon>Pseudomonadati</taxon>
        <taxon>Pseudomonadota</taxon>
        <taxon>Alphaproteobacteria</taxon>
        <taxon>Acetobacterales</taxon>
        <taxon>Acetobacteraceae</taxon>
        <taxon>Entomobacter</taxon>
    </lineage>
</organism>
<reference evidence="11 12" key="1">
    <citation type="submission" date="2020-08" db="EMBL/GenBank/DDBJ databases">
        <title>Complete genome sequence of Entomobacter blattae G55GP.</title>
        <authorList>
            <person name="Poehlein A."/>
            <person name="Guzman J."/>
            <person name="Daniel R."/>
            <person name="Vilcinskas A."/>
        </authorList>
    </citation>
    <scope>NUCLEOTIDE SEQUENCE [LARGE SCALE GENOMIC DNA]</scope>
    <source>
        <strain evidence="11 12">G55GP</strain>
    </source>
</reference>
<gene>
    <name evidence="11" type="ORF">JGUZn3_03440</name>
</gene>
<dbReference type="GO" id="GO:0006281">
    <property type="term" value="P:DNA repair"/>
    <property type="evidence" value="ECO:0007669"/>
    <property type="project" value="UniProtKB-KW"/>
</dbReference>
<protein>
    <recommendedName>
        <fullName evidence="2">Type-4 uracil-DNA glycosylase</fullName>
    </recommendedName>
</protein>
<keyword evidence="4" id="KW-0479">Metal-binding</keyword>
<dbReference type="CDD" id="cd10030">
    <property type="entry name" value="UDG-F4_TTUDGA_SPO1dp_like"/>
    <property type="match status" value="1"/>
</dbReference>
<evidence type="ECO:0000256" key="6">
    <source>
        <dbReference type="ARBA" id="ARBA00022801"/>
    </source>
</evidence>
<evidence type="ECO:0000256" key="3">
    <source>
        <dbReference type="ARBA" id="ARBA00022485"/>
    </source>
</evidence>
<dbReference type="NCBIfam" id="TIGR00758">
    <property type="entry name" value="UDG_fam4"/>
    <property type="match status" value="1"/>
</dbReference>
<proteinExistence type="inferred from homology"/>
<evidence type="ECO:0000256" key="7">
    <source>
        <dbReference type="ARBA" id="ARBA00023004"/>
    </source>
</evidence>
<comment type="similarity">
    <text evidence="1">Belongs to the uracil-DNA glycosylase (UDG) superfamily. Type 4 (UDGa) family.</text>
</comment>
<evidence type="ECO:0000256" key="9">
    <source>
        <dbReference type="ARBA" id="ARBA00023204"/>
    </source>
</evidence>
<feature type="domain" description="Uracil-DNA glycosylase-like" evidence="10">
    <location>
        <begin position="285"/>
        <end position="446"/>
    </location>
</feature>
<dbReference type="InterPro" id="IPR036895">
    <property type="entry name" value="Uracil-DNA_glycosylase-like_sf"/>
</dbReference>
<dbReference type="EMBL" id="CP060244">
    <property type="protein sequence ID" value="QNT77601.1"/>
    <property type="molecule type" value="Genomic_DNA"/>
</dbReference>
<keyword evidence="5" id="KW-0227">DNA damage</keyword>
<evidence type="ECO:0000256" key="4">
    <source>
        <dbReference type="ARBA" id="ARBA00022723"/>
    </source>
</evidence>
<keyword evidence="12" id="KW-1185">Reference proteome</keyword>
<dbReference type="SMART" id="SM00987">
    <property type="entry name" value="UreE_C"/>
    <property type="match status" value="1"/>
</dbReference>
<dbReference type="GO" id="GO:0046872">
    <property type="term" value="F:metal ion binding"/>
    <property type="evidence" value="ECO:0007669"/>
    <property type="project" value="UniProtKB-KW"/>
</dbReference>
<keyword evidence="8" id="KW-0411">Iron-sulfur</keyword>
<dbReference type="AlphaFoldDB" id="A0A7H1NP91"/>
<evidence type="ECO:0000313" key="12">
    <source>
        <dbReference type="Proteomes" id="UP000516349"/>
    </source>
</evidence>
<dbReference type="GO" id="GO:0051539">
    <property type="term" value="F:4 iron, 4 sulfur cluster binding"/>
    <property type="evidence" value="ECO:0007669"/>
    <property type="project" value="UniProtKB-KW"/>
</dbReference>
<dbReference type="Proteomes" id="UP000516349">
    <property type="component" value="Chromosome"/>
</dbReference>
<keyword evidence="6" id="KW-0378">Hydrolase</keyword>
<evidence type="ECO:0000256" key="8">
    <source>
        <dbReference type="ARBA" id="ARBA00023014"/>
    </source>
</evidence>
<evidence type="ECO:0000313" key="11">
    <source>
        <dbReference type="EMBL" id="QNT77601.1"/>
    </source>
</evidence>
<sequence>MTYVFTIPHPYAWTYWKSLAKNLIERRIPPEEVTWRIGPTNEDVTNFSVNPSQGFTVPRSLYDTLQAVMQSAEDCRLSLLYELLWRHTQHITLFDIKLDDPFIKKALELANTVENETFTLRRSLLFHTVAYRSKEVYLGWSPFSSYIIPPNHAYFSSQLNQASWAIFSPSAACYTTNDEIFVLKPPLTFINKPPTTKELADMWAYVCSLPTTQKEVSDQPINLYSFSKANPPFPMPVSQLHSSSLTKKTIEPLVTTPYPTWEKLKEQALSCQRCQLCYNTQKTVFGEGNTQAPLMLVGEQPGDQEDIEGRPFVGPAGKVLTQAIKHAGFERENIYLTNAVKHFKFKQIPNRRLHVTPNDEEIHACSLWLEAEKALIQPKVVLMLGGSAAKALLKRPVSVLKERSNPFTLSPEIIGLITVHPSYLLRMEDNKDRKREAYFKFVEDIKQAYQLAVTKN</sequence>
<dbReference type="RefSeq" id="WP_203414041.1">
    <property type="nucleotide sequence ID" value="NZ_CP060244.1"/>
</dbReference>
<accession>A0A7H1NP91</accession>
<dbReference type="InterPro" id="IPR051536">
    <property type="entry name" value="UDG_Type-4/5"/>
</dbReference>
<evidence type="ECO:0000256" key="1">
    <source>
        <dbReference type="ARBA" id="ARBA00006521"/>
    </source>
</evidence>
<dbReference type="PANTHER" id="PTHR33693">
    <property type="entry name" value="TYPE-5 URACIL-DNA GLYCOSYLASE"/>
    <property type="match status" value="1"/>
</dbReference>
<dbReference type="Pfam" id="PF03167">
    <property type="entry name" value="UDG"/>
    <property type="match status" value="1"/>
</dbReference>
<keyword evidence="9" id="KW-0234">DNA repair</keyword>
<keyword evidence="7" id="KW-0408">Iron</keyword>
<dbReference type="Gene3D" id="3.40.470.10">
    <property type="entry name" value="Uracil-DNA glycosylase-like domain"/>
    <property type="match status" value="1"/>
</dbReference>
<name>A0A7H1NP91_9PROT</name>
<dbReference type="InterPro" id="IPR005122">
    <property type="entry name" value="Uracil-DNA_glycosylase-like"/>
</dbReference>
<dbReference type="SMART" id="SM00986">
    <property type="entry name" value="UDG"/>
    <property type="match status" value="1"/>
</dbReference>
<dbReference type="GO" id="GO:0097506">
    <property type="term" value="F:deaminated base DNA N-glycosylase activity"/>
    <property type="evidence" value="ECO:0007669"/>
    <property type="project" value="UniProtKB-ARBA"/>
</dbReference>